<dbReference type="Proteomes" id="UP000316621">
    <property type="component" value="Chromosome 6"/>
</dbReference>
<evidence type="ECO:0000313" key="1">
    <source>
        <dbReference type="EMBL" id="RZC66842.1"/>
    </source>
</evidence>
<dbReference type="STRING" id="3469.A0A4Y7K3C1"/>
<protein>
    <submittedName>
        <fullName evidence="1">Uncharacterized protein</fullName>
    </submittedName>
</protein>
<keyword evidence="2" id="KW-1185">Reference proteome</keyword>
<proteinExistence type="predicted"/>
<gene>
    <name evidence="1" type="ORF">C5167_010549</name>
</gene>
<accession>A0A4Y7K3C1</accession>
<sequence>MRNRWDLFDDEFYDMERMAREAVDRSCGQLVEFSMEHFGTDELLEYIADEYLNMTINELAGLAFILCYSISCSSQVLGDCDINGMSMWLDLDEVPSGAQLIRLGVSNRRFKWIQLYPVVGRAF</sequence>
<name>A0A4Y7K3C1_PAPSO</name>
<evidence type="ECO:0000313" key="2">
    <source>
        <dbReference type="Proteomes" id="UP000316621"/>
    </source>
</evidence>
<dbReference type="Gramene" id="RZC66842">
    <property type="protein sequence ID" value="RZC66842"/>
    <property type="gene ID" value="C5167_010549"/>
</dbReference>
<organism evidence="1 2">
    <name type="scientific">Papaver somniferum</name>
    <name type="common">Opium poppy</name>
    <dbReference type="NCBI Taxonomy" id="3469"/>
    <lineage>
        <taxon>Eukaryota</taxon>
        <taxon>Viridiplantae</taxon>
        <taxon>Streptophyta</taxon>
        <taxon>Embryophyta</taxon>
        <taxon>Tracheophyta</taxon>
        <taxon>Spermatophyta</taxon>
        <taxon>Magnoliopsida</taxon>
        <taxon>Ranunculales</taxon>
        <taxon>Papaveraceae</taxon>
        <taxon>Papaveroideae</taxon>
        <taxon>Papaver</taxon>
    </lineage>
</organism>
<reference evidence="1 2" key="1">
    <citation type="journal article" date="2018" name="Science">
        <title>The opium poppy genome and morphinan production.</title>
        <authorList>
            <person name="Guo L."/>
            <person name="Winzer T."/>
            <person name="Yang X."/>
            <person name="Li Y."/>
            <person name="Ning Z."/>
            <person name="He Z."/>
            <person name="Teodor R."/>
            <person name="Lu Y."/>
            <person name="Bowser T.A."/>
            <person name="Graham I.A."/>
            <person name="Ye K."/>
        </authorList>
    </citation>
    <scope>NUCLEOTIDE SEQUENCE [LARGE SCALE GENOMIC DNA]</scope>
    <source>
        <strain evidence="2">cv. HN1</strain>
        <tissue evidence="1">Leaves</tissue>
    </source>
</reference>
<dbReference type="AlphaFoldDB" id="A0A4Y7K3C1"/>
<dbReference type="EMBL" id="CM010720">
    <property type="protein sequence ID" value="RZC66842.1"/>
    <property type="molecule type" value="Genomic_DNA"/>
</dbReference>